<protein>
    <submittedName>
        <fullName evidence="2">Uncharacterized protein</fullName>
    </submittedName>
</protein>
<comment type="caution">
    <text evidence="2">The sequence shown here is derived from an EMBL/GenBank/DDBJ whole genome shotgun (WGS) entry which is preliminary data.</text>
</comment>
<keyword evidence="3" id="KW-1185">Reference proteome</keyword>
<name>A0ABR1IPP9_9AGAR</name>
<evidence type="ECO:0000313" key="3">
    <source>
        <dbReference type="Proteomes" id="UP001498398"/>
    </source>
</evidence>
<evidence type="ECO:0000313" key="2">
    <source>
        <dbReference type="EMBL" id="KAK7436052.1"/>
    </source>
</evidence>
<dbReference type="EMBL" id="JBANRG010000099">
    <property type="protein sequence ID" value="KAK7436052.1"/>
    <property type="molecule type" value="Genomic_DNA"/>
</dbReference>
<organism evidence="2 3">
    <name type="scientific">Marasmiellus scandens</name>
    <dbReference type="NCBI Taxonomy" id="2682957"/>
    <lineage>
        <taxon>Eukaryota</taxon>
        <taxon>Fungi</taxon>
        <taxon>Dikarya</taxon>
        <taxon>Basidiomycota</taxon>
        <taxon>Agaricomycotina</taxon>
        <taxon>Agaricomycetes</taxon>
        <taxon>Agaricomycetidae</taxon>
        <taxon>Agaricales</taxon>
        <taxon>Marasmiineae</taxon>
        <taxon>Omphalotaceae</taxon>
        <taxon>Marasmiellus</taxon>
    </lineage>
</organism>
<feature type="compositionally biased region" description="Polar residues" evidence="1">
    <location>
        <begin position="1"/>
        <end position="38"/>
    </location>
</feature>
<sequence length="268" mass="30404">MLSSPSYQVPSTPQSNRSLCRQSYTPINSSPLATSSPTYPSPISEAQARRKSQYKSRTASLSLVESPVYARTSKSKGCGESLPLSLRAGYSAGVASHSETHTLLRDKFKYRCLERAEKARKRTVTNRRKSQASSDDIFMEDDMDEETDEQLMSDEFYRRVMTNSNRQDARRRLRTYYDECGSSFDPDLRDVVEWEQELDDSRSSSLKPDAPDNSDLTPEEFENAELEAYAQECEIQAALADFEDIPLDQLFANDDVSELGQCEMDIDM</sequence>
<feature type="region of interest" description="Disordered" evidence="1">
    <location>
        <begin position="196"/>
        <end position="217"/>
    </location>
</feature>
<dbReference type="Proteomes" id="UP001498398">
    <property type="component" value="Unassembled WGS sequence"/>
</dbReference>
<accession>A0ABR1IPP9</accession>
<feature type="region of interest" description="Disordered" evidence="1">
    <location>
        <begin position="1"/>
        <end position="58"/>
    </location>
</feature>
<evidence type="ECO:0000256" key="1">
    <source>
        <dbReference type="SAM" id="MobiDB-lite"/>
    </source>
</evidence>
<proteinExistence type="predicted"/>
<reference evidence="2 3" key="1">
    <citation type="submission" date="2024-01" db="EMBL/GenBank/DDBJ databases">
        <title>A draft genome for the cacao thread blight pathogen Marasmiellus scandens.</title>
        <authorList>
            <person name="Baruah I.K."/>
            <person name="Leung J."/>
            <person name="Bukari Y."/>
            <person name="Amoako-Attah I."/>
            <person name="Meinhardt L.W."/>
            <person name="Bailey B.A."/>
            <person name="Cohen S.P."/>
        </authorList>
    </citation>
    <scope>NUCLEOTIDE SEQUENCE [LARGE SCALE GENOMIC DNA]</scope>
    <source>
        <strain evidence="2 3">GH-19</strain>
    </source>
</reference>
<gene>
    <name evidence="2" type="ORF">VKT23_019355</name>
</gene>